<dbReference type="EMBL" id="QBKN01000027">
    <property type="protein sequence ID" value="PTX41766.1"/>
    <property type="molecule type" value="Genomic_DNA"/>
</dbReference>
<accession>A0A2T6ADB6</accession>
<dbReference type="PANTHER" id="PTHR42791:SF1">
    <property type="entry name" value="N-ACETYLTRANSFERASE DOMAIN-CONTAINING PROTEIN"/>
    <property type="match status" value="1"/>
</dbReference>
<dbReference type="InterPro" id="IPR052523">
    <property type="entry name" value="Trichothecene_AcTrans"/>
</dbReference>
<dbReference type="AlphaFoldDB" id="A0A2T6ADB6"/>
<dbReference type="SUPFAM" id="SSF55729">
    <property type="entry name" value="Acyl-CoA N-acyltransferases (Nat)"/>
    <property type="match status" value="1"/>
</dbReference>
<evidence type="ECO:0000259" key="1">
    <source>
        <dbReference type="PROSITE" id="PS51186"/>
    </source>
</evidence>
<keyword evidence="3" id="KW-1185">Reference proteome</keyword>
<dbReference type="CDD" id="cd04301">
    <property type="entry name" value="NAT_SF"/>
    <property type="match status" value="1"/>
</dbReference>
<dbReference type="PROSITE" id="PS51186">
    <property type="entry name" value="GNAT"/>
    <property type="match status" value="1"/>
</dbReference>
<name>A0A2T6ADB6_9RHOB</name>
<dbReference type="GO" id="GO:0016747">
    <property type="term" value="F:acyltransferase activity, transferring groups other than amino-acyl groups"/>
    <property type="evidence" value="ECO:0007669"/>
    <property type="project" value="InterPro"/>
</dbReference>
<organism evidence="2 3">
    <name type="scientific">Allosediminivita pacifica</name>
    <dbReference type="NCBI Taxonomy" id="1267769"/>
    <lineage>
        <taxon>Bacteria</taxon>
        <taxon>Pseudomonadati</taxon>
        <taxon>Pseudomonadota</taxon>
        <taxon>Alphaproteobacteria</taxon>
        <taxon>Rhodobacterales</taxon>
        <taxon>Paracoccaceae</taxon>
        <taxon>Allosediminivita</taxon>
    </lineage>
</organism>
<dbReference type="Pfam" id="PF00583">
    <property type="entry name" value="Acetyltransf_1"/>
    <property type="match status" value="1"/>
</dbReference>
<protein>
    <submittedName>
        <fullName evidence="2">Acetyltransferase (GNAT) family protein</fullName>
    </submittedName>
</protein>
<gene>
    <name evidence="2" type="ORF">C8N44_12732</name>
</gene>
<dbReference type="InterPro" id="IPR000182">
    <property type="entry name" value="GNAT_dom"/>
</dbReference>
<dbReference type="RefSeq" id="WP_107978197.1">
    <property type="nucleotide sequence ID" value="NZ_BMEZ01000025.1"/>
</dbReference>
<evidence type="ECO:0000313" key="3">
    <source>
        <dbReference type="Proteomes" id="UP000244069"/>
    </source>
</evidence>
<feature type="domain" description="N-acetyltransferase" evidence="1">
    <location>
        <begin position="58"/>
        <end position="195"/>
    </location>
</feature>
<dbReference type="PANTHER" id="PTHR42791">
    <property type="entry name" value="GNAT FAMILY ACETYLTRANSFERASE"/>
    <property type="match status" value="1"/>
</dbReference>
<sequence length="207" mass="22358">MSISILASDNPGASTSADPAFRILPRAFENDPPIRWLLPDDESYRIWFPELVQALGGTALRDDTLTRTPGGVALWSRPGAETNDAALEELVRQAVPEARHAEVFAVFEQMGRHAPGAPHWYLPFIGVLPERQGEGLGTALMLPILGTCDTTGTSAYLEASTPASRALYARLGFETVAEIRVGTCPPIFPMVRPPARPSKTAPFSHLA</sequence>
<keyword evidence="2" id="KW-0808">Transferase</keyword>
<dbReference type="Proteomes" id="UP000244069">
    <property type="component" value="Unassembled WGS sequence"/>
</dbReference>
<comment type="caution">
    <text evidence="2">The sequence shown here is derived from an EMBL/GenBank/DDBJ whole genome shotgun (WGS) entry which is preliminary data.</text>
</comment>
<dbReference type="Gene3D" id="3.40.630.30">
    <property type="match status" value="1"/>
</dbReference>
<proteinExistence type="predicted"/>
<evidence type="ECO:0000313" key="2">
    <source>
        <dbReference type="EMBL" id="PTX41766.1"/>
    </source>
</evidence>
<dbReference type="InterPro" id="IPR016181">
    <property type="entry name" value="Acyl_CoA_acyltransferase"/>
</dbReference>
<reference evidence="2 3" key="1">
    <citation type="submission" date="2018-04" db="EMBL/GenBank/DDBJ databases">
        <title>Genomic Encyclopedia of Archaeal and Bacterial Type Strains, Phase II (KMG-II): from individual species to whole genera.</title>
        <authorList>
            <person name="Goeker M."/>
        </authorList>
    </citation>
    <scope>NUCLEOTIDE SEQUENCE [LARGE SCALE GENOMIC DNA]</scope>
    <source>
        <strain evidence="2 3">DSM 29329</strain>
    </source>
</reference>
<dbReference type="OrthoDB" id="7057833at2"/>